<sequence>MKEYATILCDDLRQQNIYHFVSGDCIMEVWIKAVVQEEVYEYKSSEI</sequence>
<gene>
    <name evidence="1" type="ORF">K040078D81_53730</name>
</gene>
<comment type="caution">
    <text evidence="1">The sequence shown here is derived from an EMBL/GenBank/DDBJ whole genome shotgun (WGS) entry which is preliminary data.</text>
</comment>
<proteinExistence type="predicted"/>
<dbReference type="EMBL" id="BAABYW010000002">
    <property type="protein sequence ID" value="GAA6411256.1"/>
    <property type="molecule type" value="Genomic_DNA"/>
</dbReference>
<organism evidence="1 2">
    <name type="scientific">Blautia hominis</name>
    <dbReference type="NCBI Taxonomy" id="2025493"/>
    <lineage>
        <taxon>Bacteria</taxon>
        <taxon>Bacillati</taxon>
        <taxon>Bacillota</taxon>
        <taxon>Clostridia</taxon>
        <taxon>Lachnospirales</taxon>
        <taxon>Lachnospiraceae</taxon>
        <taxon>Blautia</taxon>
    </lineage>
</organism>
<evidence type="ECO:0000313" key="1">
    <source>
        <dbReference type="EMBL" id="GAA6411256.1"/>
    </source>
</evidence>
<dbReference type="Proteomes" id="UP001600943">
    <property type="component" value="Unassembled WGS sequence"/>
</dbReference>
<protein>
    <submittedName>
        <fullName evidence="1">Uncharacterized protein</fullName>
    </submittedName>
</protein>
<reference evidence="1 2" key="1">
    <citation type="submission" date="2024-04" db="EMBL/GenBank/DDBJ databases">
        <title>Defined microbial consortia suppress multidrug-resistant proinflammatory Enterobacteriaceae via ecological control.</title>
        <authorList>
            <person name="Furuichi M."/>
            <person name="Kawaguchi T."/>
            <person name="Pust M."/>
            <person name="Yasuma K."/>
            <person name="Plichta D."/>
            <person name="Hasegawa N."/>
            <person name="Ohya T."/>
            <person name="Bhattarai S."/>
            <person name="Sasajima S."/>
            <person name="Aoto Y."/>
            <person name="Tuganbaev T."/>
            <person name="Yaginuma M."/>
            <person name="Ueda M."/>
            <person name="Okahashi N."/>
            <person name="Amafuji K."/>
            <person name="Kiridooshi Y."/>
            <person name="Sugita K."/>
            <person name="Strazar M."/>
            <person name="Skelly A."/>
            <person name="Suda W."/>
            <person name="Hattori M."/>
            <person name="Nakamoto N."/>
            <person name="Caballero S."/>
            <person name="Norman J."/>
            <person name="Olle B."/>
            <person name="Tanoue T."/>
            <person name="Arita M."/>
            <person name="Bucci V."/>
            <person name="Atarashi K."/>
            <person name="Xavier R."/>
            <person name="Honda K."/>
        </authorList>
    </citation>
    <scope>NUCLEOTIDE SEQUENCE [LARGE SCALE GENOMIC DNA]</scope>
    <source>
        <strain evidence="2">k04-0078-D8-1</strain>
    </source>
</reference>
<accession>A0ABQ0BII0</accession>
<keyword evidence="2" id="KW-1185">Reference proteome</keyword>
<name>A0ABQ0BII0_9FIRM</name>
<evidence type="ECO:0000313" key="2">
    <source>
        <dbReference type="Proteomes" id="UP001600943"/>
    </source>
</evidence>